<proteinExistence type="predicted"/>
<keyword evidence="3" id="KW-1185">Reference proteome</keyword>
<evidence type="ECO:0000313" key="2">
    <source>
        <dbReference type="EMBL" id="KFE61974.1"/>
    </source>
</evidence>
<evidence type="ECO:0000313" key="3">
    <source>
        <dbReference type="Proteomes" id="UP000028725"/>
    </source>
</evidence>
<reference evidence="2 3" key="1">
    <citation type="submission" date="2014-04" db="EMBL/GenBank/DDBJ databases">
        <title>Genome assembly of Hyalangium minutum DSM 14724.</title>
        <authorList>
            <person name="Sharma G."/>
            <person name="Subramanian S."/>
        </authorList>
    </citation>
    <scope>NUCLEOTIDE SEQUENCE [LARGE SCALE GENOMIC DNA]</scope>
    <source>
        <strain evidence="2 3">DSM 14724</strain>
    </source>
</reference>
<protein>
    <submittedName>
        <fullName evidence="2">Uncharacterized protein</fullName>
    </submittedName>
</protein>
<accession>A0A085W2R1</accession>
<organism evidence="2 3">
    <name type="scientific">Hyalangium minutum</name>
    <dbReference type="NCBI Taxonomy" id="394096"/>
    <lineage>
        <taxon>Bacteria</taxon>
        <taxon>Pseudomonadati</taxon>
        <taxon>Myxococcota</taxon>
        <taxon>Myxococcia</taxon>
        <taxon>Myxococcales</taxon>
        <taxon>Cystobacterineae</taxon>
        <taxon>Archangiaceae</taxon>
        <taxon>Hyalangium</taxon>
    </lineage>
</organism>
<feature type="region of interest" description="Disordered" evidence="1">
    <location>
        <begin position="1"/>
        <end position="42"/>
    </location>
</feature>
<evidence type="ECO:0000256" key="1">
    <source>
        <dbReference type="SAM" id="MobiDB-lite"/>
    </source>
</evidence>
<name>A0A085W2R1_9BACT</name>
<dbReference type="AlphaFoldDB" id="A0A085W2R1"/>
<feature type="compositionally biased region" description="Pro residues" evidence="1">
    <location>
        <begin position="7"/>
        <end position="24"/>
    </location>
</feature>
<feature type="compositionally biased region" description="Low complexity" evidence="1">
    <location>
        <begin position="25"/>
        <end position="39"/>
    </location>
</feature>
<gene>
    <name evidence="2" type="ORF">DB31_4417</name>
</gene>
<comment type="caution">
    <text evidence="2">The sequence shown here is derived from an EMBL/GenBank/DDBJ whole genome shotgun (WGS) entry which is preliminary data.</text>
</comment>
<sequence length="54" mass="5906">MAAPPLALVPPLPELPSPSEPPMRPQGVRPVSQPRPVVVDDYDDSMWEEGLASW</sequence>
<dbReference type="Proteomes" id="UP000028725">
    <property type="component" value="Unassembled WGS sequence"/>
</dbReference>
<dbReference type="EMBL" id="JMCB01000024">
    <property type="protein sequence ID" value="KFE61974.1"/>
    <property type="molecule type" value="Genomic_DNA"/>
</dbReference>